<organism evidence="3 4">
    <name type="scientific">Plantactinospora soyae</name>
    <dbReference type="NCBI Taxonomy" id="1544732"/>
    <lineage>
        <taxon>Bacteria</taxon>
        <taxon>Bacillati</taxon>
        <taxon>Actinomycetota</taxon>
        <taxon>Actinomycetes</taxon>
        <taxon>Micromonosporales</taxon>
        <taxon>Micromonosporaceae</taxon>
        <taxon>Plantactinospora</taxon>
    </lineage>
</organism>
<feature type="transmembrane region" description="Helical" evidence="2">
    <location>
        <begin position="47"/>
        <end position="69"/>
    </location>
</feature>
<reference evidence="3" key="1">
    <citation type="submission" date="2020-10" db="EMBL/GenBank/DDBJ databases">
        <title>Sequencing the genomes of 1000 actinobacteria strains.</title>
        <authorList>
            <person name="Klenk H.-P."/>
        </authorList>
    </citation>
    <scope>NUCLEOTIDE SEQUENCE</scope>
    <source>
        <strain evidence="3">DSM 46832</strain>
    </source>
</reference>
<evidence type="ECO:0000313" key="3">
    <source>
        <dbReference type="EMBL" id="MBE1486611.1"/>
    </source>
</evidence>
<evidence type="ECO:0000256" key="1">
    <source>
        <dbReference type="SAM" id="MobiDB-lite"/>
    </source>
</evidence>
<accession>A0A927M4G1</accession>
<dbReference type="RefSeq" id="WP_192766605.1">
    <property type="nucleotide sequence ID" value="NZ_JADBEB010000001.1"/>
</dbReference>
<dbReference type="AlphaFoldDB" id="A0A927M4G1"/>
<proteinExistence type="predicted"/>
<dbReference type="Proteomes" id="UP000649753">
    <property type="component" value="Unassembled WGS sequence"/>
</dbReference>
<gene>
    <name evidence="3" type="ORF">H4W31_002249</name>
</gene>
<evidence type="ECO:0000256" key="2">
    <source>
        <dbReference type="SAM" id="Phobius"/>
    </source>
</evidence>
<sequence length="407" mass="43070">MNLDNSVEQPDLLDAEFSALRERLLSDVHPVGPDAVRYTVRRRRQRTAVVMSVVAVAALALPVAGYGLLMDREAPPTGNVVPPPSLAPTSSVSPTVSSTPTGTPVAKDGRLTREELLGTAFDLPDWPQSASSVCGGSAVRLRSGPVNEEVPALLDLAHGDVDSDGTVETLARLECRSSIDWPRQIVAFDRDTTGRIVVLGQVTRTGPGAADLREFRVEGGAVRVRVADQCCGANPAQTQWRSYSWSDGRFRQTAGPTNFPSTTKGTPTTAPPARTVGRLTLTATDLVYGAANEDGVRRAASTVTIVNPTDATVGFPAITFVDNGKDTAEHAIWSGCPTAYGYPDRMVCITRPLGPGERRSIAFGFLTTDTGPARTVTVRADIAAEHDTKVLLPNSGNQTTIQAVAGS</sequence>
<keyword evidence="2" id="KW-1133">Transmembrane helix</keyword>
<dbReference type="EMBL" id="JADBEB010000001">
    <property type="protein sequence ID" value="MBE1486611.1"/>
    <property type="molecule type" value="Genomic_DNA"/>
</dbReference>
<protein>
    <submittedName>
        <fullName evidence="3">Uncharacterized protein</fullName>
    </submittedName>
</protein>
<keyword evidence="2" id="KW-0472">Membrane</keyword>
<feature type="region of interest" description="Disordered" evidence="1">
    <location>
        <begin position="79"/>
        <end position="107"/>
    </location>
</feature>
<name>A0A927M4G1_9ACTN</name>
<comment type="caution">
    <text evidence="3">The sequence shown here is derived from an EMBL/GenBank/DDBJ whole genome shotgun (WGS) entry which is preliminary data.</text>
</comment>
<evidence type="ECO:0000313" key="4">
    <source>
        <dbReference type="Proteomes" id="UP000649753"/>
    </source>
</evidence>
<feature type="compositionally biased region" description="Low complexity" evidence="1">
    <location>
        <begin position="87"/>
        <end position="105"/>
    </location>
</feature>
<keyword evidence="2" id="KW-0812">Transmembrane</keyword>
<keyword evidence="4" id="KW-1185">Reference proteome</keyword>